<evidence type="ECO:0000256" key="3">
    <source>
        <dbReference type="SAM" id="MobiDB-lite"/>
    </source>
</evidence>
<keyword evidence="4" id="KW-0732">Signal</keyword>
<feature type="disulfide bond" evidence="2">
    <location>
        <begin position="1004"/>
        <end position="1042"/>
    </location>
</feature>
<evidence type="ECO:0000313" key="8">
    <source>
        <dbReference type="Proteomes" id="UP000192840"/>
    </source>
</evidence>
<name>A0A1W2FS33_9PSEU</name>
<dbReference type="RefSeq" id="WP_030480757.1">
    <property type="nucleotide sequence ID" value="NZ_FWYC01000022.1"/>
</dbReference>
<dbReference type="PANTHER" id="PTHR37981:SF1">
    <property type="entry name" value="SGNH HYDROLASE-TYPE ESTERASE DOMAIN-CONTAINING PROTEIN"/>
    <property type="match status" value="1"/>
</dbReference>
<dbReference type="GO" id="GO:0004806">
    <property type="term" value="F:triacylglycerol lipase activity"/>
    <property type="evidence" value="ECO:0007669"/>
    <property type="project" value="TreeGrafter"/>
</dbReference>
<feature type="region of interest" description="Disordered" evidence="3">
    <location>
        <begin position="22"/>
        <end position="54"/>
    </location>
</feature>
<proteinExistence type="predicted"/>
<dbReference type="InterPro" id="IPR033803">
    <property type="entry name" value="CBD-like_Golvesin-Xly"/>
</dbReference>
<feature type="domain" description="SGNH hydrolase-type esterase" evidence="5">
    <location>
        <begin position="969"/>
        <end position="1265"/>
    </location>
</feature>
<evidence type="ECO:0000259" key="6">
    <source>
        <dbReference type="Pfam" id="PF25275"/>
    </source>
</evidence>
<dbReference type="InterPro" id="IPR023346">
    <property type="entry name" value="Lysozyme-like_dom_sf"/>
</dbReference>
<accession>A0A1W2FS33</accession>
<dbReference type="STRING" id="40571.SAMN05660733_07749"/>
<feature type="active site" evidence="1">
    <location>
        <position position="1258"/>
    </location>
</feature>
<evidence type="ECO:0000256" key="2">
    <source>
        <dbReference type="PIRSR" id="PIRSR637460-2"/>
    </source>
</evidence>
<feature type="signal peptide" evidence="4">
    <location>
        <begin position="1"/>
        <end position="24"/>
    </location>
</feature>
<keyword evidence="8" id="KW-1185">Reference proteome</keyword>
<dbReference type="OrthoDB" id="5503950at2"/>
<reference evidence="8" key="1">
    <citation type="submission" date="2017-04" db="EMBL/GenBank/DDBJ databases">
        <authorList>
            <person name="Varghese N."/>
            <person name="Submissions S."/>
        </authorList>
    </citation>
    <scope>NUCLEOTIDE SEQUENCE [LARGE SCALE GENOMIC DNA]</scope>
    <source>
        <strain evidence="8">DSM 44073</strain>
    </source>
</reference>
<dbReference type="Pfam" id="PF25275">
    <property type="entry name" value="Golvesin_C"/>
    <property type="match status" value="1"/>
</dbReference>
<feature type="disulfide bond" evidence="2">
    <location>
        <begin position="1175"/>
        <end position="1227"/>
    </location>
</feature>
<protein>
    <submittedName>
        <fullName evidence="7">GDSL-like Lipase/Acylhydrolase family protein</fullName>
    </submittedName>
</protein>
<feature type="region of interest" description="Disordered" evidence="3">
    <location>
        <begin position="374"/>
        <end position="418"/>
    </location>
</feature>
<feature type="disulfide bond" evidence="2">
    <location>
        <begin position="1108"/>
        <end position="1116"/>
    </location>
</feature>
<dbReference type="SUPFAM" id="SSF53955">
    <property type="entry name" value="Lysozyme-like"/>
    <property type="match status" value="1"/>
</dbReference>
<gene>
    <name evidence="7" type="ORF">SAMN05660733_07749</name>
</gene>
<feature type="domain" description="Golvesin/Xly CBD-like" evidence="6">
    <location>
        <begin position="855"/>
        <end position="932"/>
    </location>
</feature>
<dbReference type="AlphaFoldDB" id="A0A1W2FS33"/>
<dbReference type="InterPro" id="IPR013830">
    <property type="entry name" value="SGNH_hydro"/>
</dbReference>
<dbReference type="SUPFAM" id="SSF52266">
    <property type="entry name" value="SGNH hydrolase"/>
    <property type="match status" value="1"/>
</dbReference>
<dbReference type="Pfam" id="PF13472">
    <property type="entry name" value="Lipase_GDSL_2"/>
    <property type="match status" value="1"/>
</dbReference>
<dbReference type="InterPro" id="IPR037460">
    <property type="entry name" value="SEST-like"/>
</dbReference>
<feature type="active site" description="Nucleophile" evidence="1">
    <location>
        <position position="972"/>
    </location>
</feature>
<evidence type="ECO:0000256" key="4">
    <source>
        <dbReference type="SAM" id="SignalP"/>
    </source>
</evidence>
<dbReference type="CDD" id="cd01823">
    <property type="entry name" value="SEST_like"/>
    <property type="match status" value="1"/>
</dbReference>
<feature type="chain" id="PRO_5010713442" evidence="4">
    <location>
        <begin position="25"/>
        <end position="1280"/>
    </location>
</feature>
<dbReference type="InterPro" id="IPR036514">
    <property type="entry name" value="SGNH_hydro_sf"/>
</dbReference>
<evidence type="ECO:0000313" key="7">
    <source>
        <dbReference type="EMBL" id="SMD24584.1"/>
    </source>
</evidence>
<keyword evidence="7" id="KW-0378">Hydrolase</keyword>
<dbReference type="Gene3D" id="3.40.50.1110">
    <property type="entry name" value="SGNH hydrolase"/>
    <property type="match status" value="1"/>
</dbReference>
<organism evidence="7 8">
    <name type="scientific">Lentzea albidocapillata</name>
    <dbReference type="NCBI Taxonomy" id="40571"/>
    <lineage>
        <taxon>Bacteria</taxon>
        <taxon>Bacillati</taxon>
        <taxon>Actinomycetota</taxon>
        <taxon>Actinomycetes</taxon>
        <taxon>Pseudonocardiales</taxon>
        <taxon>Pseudonocardiaceae</taxon>
        <taxon>Lentzea</taxon>
    </lineage>
</organism>
<feature type="compositionally biased region" description="Pro residues" evidence="3">
    <location>
        <begin position="25"/>
        <end position="42"/>
    </location>
</feature>
<dbReference type="GO" id="GO:0019433">
    <property type="term" value="P:triglyceride catabolic process"/>
    <property type="evidence" value="ECO:0007669"/>
    <property type="project" value="TreeGrafter"/>
</dbReference>
<dbReference type="EMBL" id="FWYC01000022">
    <property type="protein sequence ID" value="SMD24584.1"/>
    <property type="molecule type" value="Genomic_DNA"/>
</dbReference>
<dbReference type="Proteomes" id="UP000192840">
    <property type="component" value="Unassembled WGS sequence"/>
</dbReference>
<keyword evidence="2" id="KW-1015">Disulfide bond</keyword>
<dbReference type="eggNOG" id="COG0741">
    <property type="taxonomic scope" value="Bacteria"/>
</dbReference>
<dbReference type="PANTHER" id="PTHR37981">
    <property type="entry name" value="LIPASE 2"/>
    <property type="match status" value="1"/>
</dbReference>
<sequence>MRKLVITCLLATLPVSAMSVSAEAAPPPEEPGPVSTSPPAPAAVPEKDRDRVLGGGWRASRDRAWTTSGDGAGLHVLVADAASGYAWRTLTTLTEQGFESDQWVGNACRTGSKRVLAVTYAPRAFTNRENLFERGAFTALVNLDTGVVTKLDVLSTLAYYSPGCGAADTVVFTQVGETRTRLLPVDAATAAVKPAVIVDGQLTSAVPTASGIVAADAGRVVRVTSDGGRSTLATTSSVPFALKADAAGGVVFLDHKDAKATVHRVNTVRDQGNVPVLAEGPLDRTGLTSEDGVVHITGDAQVKRGLPSSIRKLDAPKDSRVTGDLVLTSVTATRSRQAEPTDVRRDVRVEAMSLRTKQKVAFSVVPTRAPLQASAPTLTSGTGARIATAGSPNDPVEAERTCSVPRNDPRNQVMQPKPRQVEWAVDQAITDSLTVARPANWKNLGMPAYTPQGYFPPLLLNGGGRVPAQVFLGMLAQESNLWQAPGSVVPGVTGNPLIGNYYGLDLYDGEPGNDWTIRWEDADCGYGVAQVTDGMRRTAPGAGPTSQQRAITLDFASNVAAGLRILQDKWNQTRADGLMINNGDPSKVENWFYAVWAYNSGYYPRSTAGSNSGAWGVGWFNNPVNPNYPANRAPFLEYTYADAAHPQDWPYPEKVMGWAGHPVEVLESPGKLVQGYRAAWWNGGDEQGPINRARVKPPVAQFCDASNSCVPGQAVTPGSPAGPCMHRDSAGQYDFRCWYHQPSTWKSDCSYSCGNELLRFYPGYAYQDDGTAYPPACGLAGLPAGALIIDDQPDSVPVVRPGCSRVFQNQGAFSLDFGTDGSGNFPSKVDFHQLGAGFGGHFYYAHTRTADLRGNSMRVTGTWTLNRTLNGWARVMVHMPDHGAHTQQATYEVDLGTGVRTRVVLQRTMANKWVSLGSFPFAGTPKVRLSSVTHDGDDGNGLVESEDIAYDAVAFQPLPGKPADIVVSLGDSYSSGEGASVAGGGDYYPETDNSGGDDLAQNACHRSKLAWSRKGRLADSGTSIGQRADSWDVALDHHLIACSGAETENLLPVHTASDVPRNAFGDAGRGQYGELSQLDKGFLDEHTTLVTLSIGGNDAKFGDVLKFCLTPLIDNCAEFRMDGDTEPLRQAEPKRITGQVKPSVRTVIEQVKRKAPNARIVLMGYPKLFERFGACVLSLDAEEALWMNSMAGQLNMVLSEAANEARAQGTQVRFSDPTEEFSGKAVCGSPESVRNYVAGWNRTPGEEPSAFPSQQSFHPNADGQTLYADSLNSTLREFGI</sequence>
<evidence type="ECO:0000256" key="1">
    <source>
        <dbReference type="PIRSR" id="PIRSR637460-1"/>
    </source>
</evidence>
<evidence type="ECO:0000259" key="5">
    <source>
        <dbReference type="Pfam" id="PF13472"/>
    </source>
</evidence>